<dbReference type="AlphaFoldDB" id="A8S190"/>
<dbReference type="InterPro" id="IPR005562">
    <property type="entry name" value="SpoVA"/>
</dbReference>
<evidence type="ECO:0000313" key="2">
    <source>
        <dbReference type="EMBL" id="EDP13852.1"/>
    </source>
</evidence>
<dbReference type="PaxDb" id="411902-CLOBOL_05889"/>
<proteinExistence type="predicted"/>
<sequence length="126" mass="13147">MGELIMELVKIFIAGGVFCMFGEVLWAKTGLGVVKTLMVCIAAGVALDVAGILGPVIGFGQEGFTVTIYGAGASIFDGVMGSVRDHGLSGIIRLTNFYFLRFSGLIVCTMAMAAVLGFLFPGTRGK</sequence>
<feature type="transmembrane region" description="Helical" evidence="1">
    <location>
        <begin position="6"/>
        <end position="25"/>
    </location>
</feature>
<reference evidence="2 3" key="1">
    <citation type="submission" date="2007-08" db="EMBL/GenBank/DDBJ databases">
        <authorList>
            <person name="Fulton L."/>
            <person name="Clifton S."/>
            <person name="Fulton B."/>
            <person name="Xu J."/>
            <person name="Minx P."/>
            <person name="Pepin K.H."/>
            <person name="Johnson M."/>
            <person name="Thiruvilangam P."/>
            <person name="Bhonagiri V."/>
            <person name="Nash W.E."/>
            <person name="Mardis E.R."/>
            <person name="Wilson R.K."/>
        </authorList>
    </citation>
    <scope>NUCLEOTIDE SEQUENCE [LARGE SCALE GENOMIC DNA]</scope>
    <source>
        <strain evidence="3">ATCC BAA-613 / DSM 15670 / CCUG 46953 / JCM 12243 / WAL 16351</strain>
    </source>
</reference>
<reference evidence="2 3" key="2">
    <citation type="submission" date="2007-09" db="EMBL/GenBank/DDBJ databases">
        <title>Draft genome sequence of Clostridium bolteae (ATCC BAA-613).</title>
        <authorList>
            <person name="Sudarsanam P."/>
            <person name="Ley R."/>
            <person name="Guruge J."/>
            <person name="Turnbaugh P.J."/>
            <person name="Mahowald M."/>
            <person name="Liep D."/>
            <person name="Gordon J."/>
        </authorList>
    </citation>
    <scope>NUCLEOTIDE SEQUENCE [LARGE SCALE GENOMIC DNA]</scope>
    <source>
        <strain evidence="3">ATCC BAA-613 / DSM 15670 / CCUG 46953 / JCM 12243 / WAL 16351</strain>
    </source>
</reference>
<keyword evidence="1" id="KW-0812">Transmembrane</keyword>
<dbReference type="Proteomes" id="UP000005396">
    <property type="component" value="Unassembled WGS sequence"/>
</dbReference>
<accession>A8S190</accession>
<comment type="caution">
    <text evidence="2">The sequence shown here is derived from an EMBL/GenBank/DDBJ whole genome shotgun (WGS) entry which is preliminary data.</text>
</comment>
<dbReference type="Pfam" id="PF03862">
    <property type="entry name" value="SpoVAC_SpoVAEB"/>
    <property type="match status" value="1"/>
</dbReference>
<protein>
    <recommendedName>
        <fullName evidence="4">SpoVA/SpoVAEb family sporulation membrane protein</fullName>
    </recommendedName>
</protein>
<evidence type="ECO:0000256" key="1">
    <source>
        <dbReference type="SAM" id="Phobius"/>
    </source>
</evidence>
<gene>
    <name evidence="2" type="ORF">CLOBOL_05889</name>
</gene>
<organism evidence="2 3">
    <name type="scientific">Enterocloster bolteae (strain ATCC BAA-613 / DSM 15670 / CCUG 46953 / JCM 12243 / WAL 16351)</name>
    <name type="common">Clostridium bolteae</name>
    <dbReference type="NCBI Taxonomy" id="411902"/>
    <lineage>
        <taxon>Bacteria</taxon>
        <taxon>Bacillati</taxon>
        <taxon>Bacillota</taxon>
        <taxon>Clostridia</taxon>
        <taxon>Lachnospirales</taxon>
        <taxon>Lachnospiraceae</taxon>
        <taxon>Enterocloster</taxon>
    </lineage>
</organism>
<dbReference type="HOGENOM" id="CLU_2033981_0_0_9"/>
<name>A8S190_ENTBW</name>
<feature type="transmembrane region" description="Helical" evidence="1">
    <location>
        <begin position="98"/>
        <end position="120"/>
    </location>
</feature>
<dbReference type="EMBL" id="ABCC02000045">
    <property type="protein sequence ID" value="EDP13852.1"/>
    <property type="molecule type" value="Genomic_DNA"/>
</dbReference>
<keyword evidence="1" id="KW-1133">Transmembrane helix</keyword>
<evidence type="ECO:0008006" key="4">
    <source>
        <dbReference type="Google" id="ProtNLM"/>
    </source>
</evidence>
<keyword evidence="1" id="KW-0472">Membrane</keyword>
<feature type="transmembrane region" description="Helical" evidence="1">
    <location>
        <begin position="37"/>
        <end position="57"/>
    </location>
</feature>
<evidence type="ECO:0000313" key="3">
    <source>
        <dbReference type="Proteomes" id="UP000005396"/>
    </source>
</evidence>